<dbReference type="AlphaFoldDB" id="A0A8X6R122"/>
<evidence type="ECO:0000313" key="1">
    <source>
        <dbReference type="EMBL" id="GFU41288.1"/>
    </source>
</evidence>
<accession>A0A8X6R122</accession>
<name>A0A8X6R122_NEPPI</name>
<dbReference type="EMBL" id="BMAW01035815">
    <property type="protein sequence ID" value="GFU41288.1"/>
    <property type="molecule type" value="Genomic_DNA"/>
</dbReference>
<organism evidence="1 2">
    <name type="scientific">Nephila pilipes</name>
    <name type="common">Giant wood spider</name>
    <name type="synonym">Nephila maculata</name>
    <dbReference type="NCBI Taxonomy" id="299642"/>
    <lineage>
        <taxon>Eukaryota</taxon>
        <taxon>Metazoa</taxon>
        <taxon>Ecdysozoa</taxon>
        <taxon>Arthropoda</taxon>
        <taxon>Chelicerata</taxon>
        <taxon>Arachnida</taxon>
        <taxon>Araneae</taxon>
        <taxon>Araneomorphae</taxon>
        <taxon>Entelegynae</taxon>
        <taxon>Araneoidea</taxon>
        <taxon>Nephilidae</taxon>
        <taxon>Nephila</taxon>
    </lineage>
</organism>
<protein>
    <submittedName>
        <fullName evidence="1">Uncharacterized protein</fullName>
    </submittedName>
</protein>
<proteinExistence type="predicted"/>
<dbReference type="Proteomes" id="UP000887013">
    <property type="component" value="Unassembled WGS sequence"/>
</dbReference>
<keyword evidence="2" id="KW-1185">Reference proteome</keyword>
<gene>
    <name evidence="1" type="ORF">NPIL_12591</name>
</gene>
<sequence length="106" mass="11875">MGMLRFSTDGALMSSEVFSAFEPEMEMVDLLPLYYFLHLSLLERIMATSIGMLLFPLMCSFGECDGAAVLVYFVLQRVPVPESQFDGRCFRVVVEGLSAFMGHFPS</sequence>
<reference evidence="1" key="1">
    <citation type="submission" date="2020-08" db="EMBL/GenBank/DDBJ databases">
        <title>Multicomponent nature underlies the extraordinary mechanical properties of spider dragline silk.</title>
        <authorList>
            <person name="Kono N."/>
            <person name="Nakamura H."/>
            <person name="Mori M."/>
            <person name="Yoshida Y."/>
            <person name="Ohtoshi R."/>
            <person name="Malay A.D."/>
            <person name="Moran D.A.P."/>
            <person name="Tomita M."/>
            <person name="Numata K."/>
            <person name="Arakawa K."/>
        </authorList>
    </citation>
    <scope>NUCLEOTIDE SEQUENCE</scope>
</reference>
<evidence type="ECO:0000313" key="2">
    <source>
        <dbReference type="Proteomes" id="UP000887013"/>
    </source>
</evidence>
<comment type="caution">
    <text evidence="1">The sequence shown here is derived from an EMBL/GenBank/DDBJ whole genome shotgun (WGS) entry which is preliminary data.</text>
</comment>